<accession>A0AA40P3E3</accession>
<evidence type="ECO:0000313" key="2">
    <source>
        <dbReference type="EMBL" id="KPY98482.1"/>
    </source>
</evidence>
<reference evidence="2 3" key="1">
    <citation type="submission" date="2015-09" db="EMBL/GenBank/DDBJ databases">
        <title>Genome announcement of multiple Pseudomonas syringae strains.</title>
        <authorList>
            <person name="Thakur S."/>
            <person name="Wang P.W."/>
            <person name="Gong Y."/>
            <person name="Weir B.S."/>
            <person name="Guttman D.S."/>
        </authorList>
    </citation>
    <scope>NUCLEOTIDE SEQUENCE [LARGE SCALE GENOMIC DNA]</scope>
    <source>
        <strain evidence="2 3">ICMP9151</strain>
    </source>
</reference>
<dbReference type="RefSeq" id="WP_054997778.1">
    <property type="nucleotide sequence ID" value="NZ_LJRO01000252.1"/>
</dbReference>
<comment type="caution">
    <text evidence="2">The sequence shown here is derived from an EMBL/GenBank/DDBJ whole genome shotgun (WGS) entry which is preliminary data.</text>
</comment>
<proteinExistence type="predicted"/>
<evidence type="ECO:0000256" key="1">
    <source>
        <dbReference type="SAM" id="MobiDB-lite"/>
    </source>
</evidence>
<gene>
    <name evidence="2" type="ORF">ALO43_01912</name>
</gene>
<name>A0AA40P3E3_9PSED</name>
<feature type="region of interest" description="Disordered" evidence="1">
    <location>
        <begin position="19"/>
        <end position="45"/>
    </location>
</feature>
<organism evidence="2 3">
    <name type="scientific">Pseudomonas tremae</name>
    <dbReference type="NCBI Taxonomy" id="200454"/>
    <lineage>
        <taxon>Bacteria</taxon>
        <taxon>Pseudomonadati</taxon>
        <taxon>Pseudomonadota</taxon>
        <taxon>Gammaproteobacteria</taxon>
        <taxon>Pseudomonadales</taxon>
        <taxon>Pseudomonadaceae</taxon>
        <taxon>Pseudomonas</taxon>
    </lineage>
</organism>
<sequence length="77" mass="8374">MRDLNPLYAAVLQAVEAMAPNAQTPQPELEPQPRAPLPKRHTTAHTDLTRLLNGDFQQADDVTAPQPIALQVANAPQ</sequence>
<protein>
    <submittedName>
        <fullName evidence="2">Uncharacterized protein</fullName>
    </submittedName>
</protein>
<dbReference type="AlphaFoldDB" id="A0AA40P3E3"/>
<dbReference type="EMBL" id="LJRO01000252">
    <property type="protein sequence ID" value="KPY98482.1"/>
    <property type="molecule type" value="Genomic_DNA"/>
</dbReference>
<dbReference type="Proteomes" id="UP000050523">
    <property type="component" value="Unassembled WGS sequence"/>
</dbReference>
<evidence type="ECO:0000313" key="3">
    <source>
        <dbReference type="Proteomes" id="UP000050523"/>
    </source>
</evidence>